<keyword evidence="1" id="KW-0812">Transmembrane</keyword>
<feature type="transmembrane region" description="Helical" evidence="1">
    <location>
        <begin position="20"/>
        <end position="40"/>
    </location>
</feature>
<keyword evidence="1" id="KW-0472">Membrane</keyword>
<proteinExistence type="predicted"/>
<evidence type="ECO:0000313" key="2">
    <source>
        <dbReference type="EMBL" id="SVA59892.1"/>
    </source>
</evidence>
<reference evidence="2" key="1">
    <citation type="submission" date="2018-05" db="EMBL/GenBank/DDBJ databases">
        <authorList>
            <person name="Lanie J.A."/>
            <person name="Ng W.-L."/>
            <person name="Kazmierczak K.M."/>
            <person name="Andrzejewski T.M."/>
            <person name="Davidsen T.M."/>
            <person name="Wayne K.J."/>
            <person name="Tettelin H."/>
            <person name="Glass J.I."/>
            <person name="Rusch D."/>
            <person name="Podicherti R."/>
            <person name="Tsui H.-C.T."/>
            <person name="Winkler M.E."/>
        </authorList>
    </citation>
    <scope>NUCLEOTIDE SEQUENCE</scope>
</reference>
<keyword evidence="1" id="KW-1133">Transmembrane helix</keyword>
<sequence length="252" mass="29121">MAQTYVPDILSMGQIQRLWGGYSASLITTLYSVAVAFLFIESSIRESNIEPDKSCFQEIEEKKSVNLRFFIGQLISYFLVSGSILYALYVEGAEWSLSDLIFNLPSFIFILVVFTLTAMKTGFKDYFKTFRILFYDEYGEYKIRETSLSICSAKEFIVSITILILFVFFVISLNMNLGETFYLIKKTSSILIYLFILYQLIVIQDVLILQNSILNDRFHEYTYQNNSSRIYVLIAICLGILSLIFLLNLIRA</sequence>
<organism evidence="2">
    <name type="scientific">marine metagenome</name>
    <dbReference type="NCBI Taxonomy" id="408172"/>
    <lineage>
        <taxon>unclassified sequences</taxon>
        <taxon>metagenomes</taxon>
        <taxon>ecological metagenomes</taxon>
    </lineage>
</organism>
<feature type="transmembrane region" description="Helical" evidence="1">
    <location>
        <begin position="230"/>
        <end position="250"/>
    </location>
</feature>
<protein>
    <submittedName>
        <fullName evidence="2">Uncharacterized protein</fullName>
    </submittedName>
</protein>
<accession>A0A381X5Q4</accession>
<evidence type="ECO:0000256" key="1">
    <source>
        <dbReference type="SAM" id="Phobius"/>
    </source>
</evidence>
<name>A0A381X5Q4_9ZZZZ</name>
<dbReference type="EMBL" id="UINC01013959">
    <property type="protein sequence ID" value="SVA59892.1"/>
    <property type="molecule type" value="Genomic_DNA"/>
</dbReference>
<gene>
    <name evidence="2" type="ORF">METZ01_LOCUS112746</name>
</gene>
<feature type="transmembrane region" description="Helical" evidence="1">
    <location>
        <begin position="156"/>
        <end position="178"/>
    </location>
</feature>
<dbReference type="AlphaFoldDB" id="A0A381X5Q4"/>
<feature type="transmembrane region" description="Helical" evidence="1">
    <location>
        <begin position="69"/>
        <end position="89"/>
    </location>
</feature>
<feature type="transmembrane region" description="Helical" evidence="1">
    <location>
        <begin position="190"/>
        <end position="209"/>
    </location>
</feature>
<feature type="transmembrane region" description="Helical" evidence="1">
    <location>
        <begin position="101"/>
        <end position="119"/>
    </location>
</feature>